<reference evidence="2 3" key="1">
    <citation type="journal article" date="2012" name="PLoS Pathog.">
        <title>Comparative pathogenomics reveals horizontally acquired novel virulence genes in fungi infecting cereal hosts.</title>
        <authorList>
            <person name="Gardiner D.M."/>
            <person name="McDonald M.C."/>
            <person name="Covarelli L."/>
            <person name="Solomon P.S."/>
            <person name="Rusu A.G."/>
            <person name="Marshall M."/>
            <person name="Kazan K."/>
            <person name="Chakraborty S."/>
            <person name="McDonald B.A."/>
            <person name="Manners J.M."/>
        </authorList>
    </citation>
    <scope>NUCLEOTIDE SEQUENCE [LARGE SCALE GENOMIC DNA]</scope>
    <source>
        <strain evidence="2 3">CS3096</strain>
    </source>
</reference>
<proteinExistence type="predicted"/>
<evidence type="ECO:0000313" key="3">
    <source>
        <dbReference type="Proteomes" id="UP000007978"/>
    </source>
</evidence>
<accession>K3VTG4</accession>
<dbReference type="SUPFAM" id="SSF81383">
    <property type="entry name" value="F-box domain"/>
    <property type="match status" value="1"/>
</dbReference>
<dbReference type="eggNOG" id="ENOG502T4M7">
    <property type="taxonomic scope" value="Eukaryota"/>
</dbReference>
<dbReference type="GeneID" id="20361040"/>
<dbReference type="InterPro" id="IPR036047">
    <property type="entry name" value="F-box-like_dom_sf"/>
</dbReference>
<keyword evidence="3" id="KW-1185">Reference proteome</keyword>
<evidence type="ECO:0000259" key="1">
    <source>
        <dbReference type="Pfam" id="PF00646"/>
    </source>
</evidence>
<dbReference type="Proteomes" id="UP000007978">
    <property type="component" value="Chromosome 3"/>
</dbReference>
<dbReference type="KEGG" id="fpu:FPSE_02421"/>
<evidence type="ECO:0000313" key="2">
    <source>
        <dbReference type="EMBL" id="EKJ77343.1"/>
    </source>
</evidence>
<dbReference type="AlphaFoldDB" id="K3VTG4"/>
<dbReference type="HOGENOM" id="CLU_1525230_0_0_1"/>
<dbReference type="InterPro" id="IPR001810">
    <property type="entry name" value="F-box_dom"/>
</dbReference>
<gene>
    <name evidence="2" type="ORF">FPSE_02421</name>
</gene>
<name>K3VTG4_FUSPC</name>
<dbReference type="RefSeq" id="XP_009253815.1">
    <property type="nucleotide sequence ID" value="XM_009255540.1"/>
</dbReference>
<comment type="caution">
    <text evidence="2">The sequence shown here is derived from an EMBL/GenBank/DDBJ whole genome shotgun (WGS) entry which is preliminary data.</text>
</comment>
<feature type="domain" description="F-box" evidence="1">
    <location>
        <begin position="14"/>
        <end position="48"/>
    </location>
</feature>
<protein>
    <recommendedName>
        <fullName evidence="1">F-box domain-containing protein</fullName>
    </recommendedName>
</protein>
<dbReference type="OrthoDB" id="3435011at2759"/>
<dbReference type="CDD" id="cd09917">
    <property type="entry name" value="F-box_SF"/>
    <property type="match status" value="1"/>
</dbReference>
<dbReference type="EMBL" id="AFNW01000059">
    <property type="protein sequence ID" value="EKJ77343.1"/>
    <property type="molecule type" value="Genomic_DNA"/>
</dbReference>
<sequence>MSTSMTEEPFTIFHKFPPEVQLEILRQCSEGDLVCLSLTCRDMHYLAKPLLPEKPDLSKVDQLGSTPDMPQDYMDSNCICSNGNKGCKGARGRIVAYDPDTHRNRRHYYKKRYAACYECRAYPPEHPACMGEKRSEKLQITIGLREKACHMDIDGGGDGGRTMLIMKHINQMPGRG</sequence>
<dbReference type="Pfam" id="PF00646">
    <property type="entry name" value="F-box"/>
    <property type="match status" value="1"/>
</dbReference>
<organism evidence="2 3">
    <name type="scientific">Fusarium pseudograminearum (strain CS3096)</name>
    <name type="common">Wheat and barley crown-rot fungus</name>
    <dbReference type="NCBI Taxonomy" id="1028729"/>
    <lineage>
        <taxon>Eukaryota</taxon>
        <taxon>Fungi</taxon>
        <taxon>Dikarya</taxon>
        <taxon>Ascomycota</taxon>
        <taxon>Pezizomycotina</taxon>
        <taxon>Sordariomycetes</taxon>
        <taxon>Hypocreomycetidae</taxon>
        <taxon>Hypocreales</taxon>
        <taxon>Nectriaceae</taxon>
        <taxon>Fusarium</taxon>
    </lineage>
</organism>